<dbReference type="Proteomes" id="UP000603708">
    <property type="component" value="Unassembled WGS sequence"/>
</dbReference>
<name>A0A919GDA1_9ACTN</name>
<reference evidence="1" key="1">
    <citation type="journal article" date="2014" name="Int. J. Syst. Evol. Microbiol.">
        <title>Complete genome sequence of Corynebacterium casei LMG S-19264T (=DSM 44701T), isolated from a smear-ripened cheese.</title>
        <authorList>
            <consortium name="US DOE Joint Genome Institute (JGI-PGF)"/>
            <person name="Walter F."/>
            <person name="Albersmeier A."/>
            <person name="Kalinowski J."/>
            <person name="Ruckert C."/>
        </authorList>
    </citation>
    <scope>NUCLEOTIDE SEQUENCE</scope>
    <source>
        <strain evidence="1">JCM 5069</strain>
    </source>
</reference>
<gene>
    <name evidence="1" type="ORF">GCM10018793_40400</name>
</gene>
<evidence type="ECO:0008006" key="3">
    <source>
        <dbReference type="Google" id="ProtNLM"/>
    </source>
</evidence>
<organism evidence="1 2">
    <name type="scientific">Streptomyces sulfonofaciens</name>
    <dbReference type="NCBI Taxonomy" id="68272"/>
    <lineage>
        <taxon>Bacteria</taxon>
        <taxon>Bacillati</taxon>
        <taxon>Actinomycetota</taxon>
        <taxon>Actinomycetes</taxon>
        <taxon>Kitasatosporales</taxon>
        <taxon>Streptomycetaceae</taxon>
        <taxon>Streptomyces</taxon>
    </lineage>
</organism>
<evidence type="ECO:0000313" key="1">
    <source>
        <dbReference type="EMBL" id="GHH81901.1"/>
    </source>
</evidence>
<dbReference type="AlphaFoldDB" id="A0A919GDA1"/>
<keyword evidence="2" id="KW-1185">Reference proteome</keyword>
<sequence length="267" mass="29250">MSGLRVVPSRRQGRERVYVCLPDGADVAWFDRDAARVNILRQDLTEEVLQVLRPYLSGAVTVGPPPVPTASELARLALHPDDDLAPNRPGEALRIALDREPAPARRLRPDPRRRALAAEEAVGEVLERMEGAGYQSLHSVLLPGGDRIHHLLIGPGGLFALHTLPAHRRRVRIAAPAVDTGRGRQATLLDRIRACADRATHVLAVEVRPVLVLVEPQSVQVTAPAPDVRVVRDGDLPTLGRHGVVLKPADVESLYATARDRHTWLRL</sequence>
<comment type="caution">
    <text evidence="1">The sequence shown here is derived from an EMBL/GenBank/DDBJ whole genome shotgun (WGS) entry which is preliminary data.</text>
</comment>
<dbReference type="RefSeq" id="WP_189933964.1">
    <property type="nucleotide sequence ID" value="NZ_BNCD01000011.1"/>
</dbReference>
<reference evidence="1" key="2">
    <citation type="submission" date="2020-09" db="EMBL/GenBank/DDBJ databases">
        <authorList>
            <person name="Sun Q."/>
            <person name="Ohkuma M."/>
        </authorList>
    </citation>
    <scope>NUCLEOTIDE SEQUENCE</scope>
    <source>
        <strain evidence="1">JCM 5069</strain>
    </source>
</reference>
<dbReference type="EMBL" id="BNCD01000011">
    <property type="protein sequence ID" value="GHH81901.1"/>
    <property type="molecule type" value="Genomic_DNA"/>
</dbReference>
<protein>
    <recommendedName>
        <fullName evidence="3">NERD domain-containing protein</fullName>
    </recommendedName>
</protein>
<evidence type="ECO:0000313" key="2">
    <source>
        <dbReference type="Proteomes" id="UP000603708"/>
    </source>
</evidence>
<accession>A0A919GDA1</accession>
<proteinExistence type="predicted"/>